<proteinExistence type="predicted"/>
<protein>
    <submittedName>
        <fullName evidence="1">Uncharacterized protein</fullName>
    </submittedName>
</protein>
<keyword evidence="2" id="KW-1185">Reference proteome</keyword>
<dbReference type="Proteomes" id="UP000541444">
    <property type="component" value="Unassembled WGS sequence"/>
</dbReference>
<evidence type="ECO:0000313" key="2">
    <source>
        <dbReference type="Proteomes" id="UP000541444"/>
    </source>
</evidence>
<evidence type="ECO:0000313" key="1">
    <source>
        <dbReference type="EMBL" id="KAF6171463.1"/>
    </source>
</evidence>
<accession>A0A7J7NWJ4</accession>
<sequence>MKRKTKVSRPTAHYHYSRHCLWLAGIGDDCKVALQGEVMGKWEFFMDVDEMGSQSSYRMGEVTGTSYFKFQVGDLLEIVKFCKCVFMIEGLGSMSNLFGDLKMAYDRFDFKWKIVKIQTGYDRQKCELVKYPEDLYL</sequence>
<organism evidence="1 2">
    <name type="scientific">Kingdonia uniflora</name>
    <dbReference type="NCBI Taxonomy" id="39325"/>
    <lineage>
        <taxon>Eukaryota</taxon>
        <taxon>Viridiplantae</taxon>
        <taxon>Streptophyta</taxon>
        <taxon>Embryophyta</taxon>
        <taxon>Tracheophyta</taxon>
        <taxon>Spermatophyta</taxon>
        <taxon>Magnoliopsida</taxon>
        <taxon>Ranunculales</taxon>
        <taxon>Circaeasteraceae</taxon>
        <taxon>Kingdonia</taxon>
    </lineage>
</organism>
<dbReference type="AlphaFoldDB" id="A0A7J7NWJ4"/>
<gene>
    <name evidence="1" type="ORF">GIB67_017987</name>
</gene>
<name>A0A7J7NWJ4_9MAGN</name>
<comment type="caution">
    <text evidence="1">The sequence shown here is derived from an EMBL/GenBank/DDBJ whole genome shotgun (WGS) entry which is preliminary data.</text>
</comment>
<reference evidence="1 2" key="1">
    <citation type="journal article" date="2020" name="IScience">
        <title>Genome Sequencing of the Endangered Kingdonia uniflora (Circaeasteraceae, Ranunculales) Reveals Potential Mechanisms of Evolutionary Specialization.</title>
        <authorList>
            <person name="Sun Y."/>
            <person name="Deng T."/>
            <person name="Zhang A."/>
            <person name="Moore M.J."/>
            <person name="Landis J.B."/>
            <person name="Lin N."/>
            <person name="Zhang H."/>
            <person name="Zhang X."/>
            <person name="Huang J."/>
            <person name="Zhang X."/>
            <person name="Sun H."/>
            <person name="Wang H."/>
        </authorList>
    </citation>
    <scope>NUCLEOTIDE SEQUENCE [LARGE SCALE GENOMIC DNA]</scope>
    <source>
        <strain evidence="1">TB1705</strain>
        <tissue evidence="1">Leaf</tissue>
    </source>
</reference>
<dbReference type="EMBL" id="JACGCM010000479">
    <property type="protein sequence ID" value="KAF6171463.1"/>
    <property type="molecule type" value="Genomic_DNA"/>
</dbReference>